<organism evidence="2 3">
    <name type="scientific">Gnathostoma spinigerum</name>
    <dbReference type="NCBI Taxonomy" id="75299"/>
    <lineage>
        <taxon>Eukaryota</taxon>
        <taxon>Metazoa</taxon>
        <taxon>Ecdysozoa</taxon>
        <taxon>Nematoda</taxon>
        <taxon>Chromadorea</taxon>
        <taxon>Rhabditida</taxon>
        <taxon>Spirurina</taxon>
        <taxon>Gnathostomatomorpha</taxon>
        <taxon>Gnathostomatoidea</taxon>
        <taxon>Gnathostomatidae</taxon>
        <taxon>Gnathostoma</taxon>
    </lineage>
</organism>
<accession>A0ABD6EMB8</accession>
<gene>
    <name evidence="2" type="ORF">AB6A40_007640</name>
</gene>
<evidence type="ECO:0000256" key="1">
    <source>
        <dbReference type="SAM" id="SignalP"/>
    </source>
</evidence>
<protein>
    <recommendedName>
        <fullName evidence="4">Peptidase S1 domain-containing protein</fullName>
    </recommendedName>
</protein>
<dbReference type="InterPro" id="IPR009003">
    <property type="entry name" value="Peptidase_S1_PA"/>
</dbReference>
<reference evidence="2 3" key="1">
    <citation type="submission" date="2024-08" db="EMBL/GenBank/DDBJ databases">
        <title>Gnathostoma spinigerum genome.</title>
        <authorList>
            <person name="Gonzalez-Bertolin B."/>
            <person name="Monzon S."/>
            <person name="Zaballos A."/>
            <person name="Jimenez P."/>
            <person name="Dekumyoy P."/>
            <person name="Varona S."/>
            <person name="Cuesta I."/>
            <person name="Sumanam S."/>
            <person name="Adisakwattana P."/>
            <person name="Gasser R.B."/>
            <person name="Hernandez-Gonzalez A."/>
            <person name="Young N.D."/>
            <person name="Perteguer M.J."/>
        </authorList>
    </citation>
    <scope>NUCLEOTIDE SEQUENCE [LARGE SCALE GENOMIC DNA]</scope>
    <source>
        <strain evidence="2">AL3</strain>
        <tissue evidence="2">Liver</tissue>
    </source>
</reference>
<evidence type="ECO:0000313" key="2">
    <source>
        <dbReference type="EMBL" id="MFH4980931.1"/>
    </source>
</evidence>
<dbReference type="Proteomes" id="UP001608902">
    <property type="component" value="Unassembled WGS sequence"/>
</dbReference>
<dbReference type="SUPFAM" id="SSF50494">
    <property type="entry name" value="Trypsin-like serine proteases"/>
    <property type="match status" value="1"/>
</dbReference>
<feature type="chain" id="PRO_5044764698" description="Peptidase S1 domain-containing protein" evidence="1">
    <location>
        <begin position="16"/>
        <end position="118"/>
    </location>
</feature>
<evidence type="ECO:0000313" key="3">
    <source>
        <dbReference type="Proteomes" id="UP001608902"/>
    </source>
</evidence>
<proteinExistence type="predicted"/>
<keyword evidence="1" id="KW-0732">Signal</keyword>
<name>A0ABD6EMB8_9BILA</name>
<dbReference type="InterPro" id="IPR043504">
    <property type="entry name" value="Peptidase_S1_PA_chymotrypsin"/>
</dbReference>
<comment type="caution">
    <text evidence="2">The sequence shown here is derived from an EMBL/GenBank/DDBJ whole genome shotgun (WGS) entry which is preliminary data.</text>
</comment>
<dbReference type="EMBL" id="JBGFUD010006321">
    <property type="protein sequence ID" value="MFH4980931.1"/>
    <property type="molecule type" value="Genomic_DNA"/>
</dbReference>
<feature type="signal peptide" evidence="1">
    <location>
        <begin position="1"/>
        <end position="15"/>
    </location>
</feature>
<dbReference type="Gene3D" id="2.40.10.10">
    <property type="entry name" value="Trypsin-like serine proteases"/>
    <property type="match status" value="1"/>
</dbReference>
<sequence>MYLHSFLLLILFVSAKHILCIINGEFVEWNRHANLVKIFARERNSEIITSCSGSLISSSLILTAPKCLLNQTTNERLDEIIISYPTFRRPKTVPADIVDITDSWALLKITPLKHEMVI</sequence>
<keyword evidence="3" id="KW-1185">Reference proteome</keyword>
<dbReference type="AlphaFoldDB" id="A0ABD6EMB8"/>
<evidence type="ECO:0008006" key="4">
    <source>
        <dbReference type="Google" id="ProtNLM"/>
    </source>
</evidence>